<dbReference type="Proteomes" id="UP000255103">
    <property type="component" value="Unassembled WGS sequence"/>
</dbReference>
<protein>
    <submittedName>
        <fullName evidence="1">Uncharacterized protein</fullName>
    </submittedName>
</protein>
<sequence>MLNFLLKPFFSTVLIGVNLDAKVCSLKIVVMKNKRIKSTISKDYKIVDKELPMEAAKLIKSYKRRYPFTYLSAMSKTYNQGLANCTKKGDLIKFGVNAKTSRIVEMPNQWLFYIQQLAVDENRVKYIRALGLDYLFSPFVLVYEHIKTRLSSKLKLYVLQERASITLFVADKKGVYFGGFFMMGGELEQSEDESLSAVEVHSLQEISSLDSILGSLDELNEIGELEDLDAELIRKEFAPQEVDTQEQQEMEISRLEGLRDLARASNAAEILKNSINEFYSNPIYASTQFIESIVILDTYGITEQAVDHLRNALMLDIEVRALNIPEALIALAQAELSGTQG</sequence>
<gene>
    <name evidence="1" type="ORF">NCTC12219_01540</name>
</gene>
<evidence type="ECO:0000313" key="1">
    <source>
        <dbReference type="EMBL" id="STP11642.1"/>
    </source>
</evidence>
<name>A0A377JWU2_9HELI</name>
<organism evidence="1 2">
    <name type="scientific">Helicobacter cinaedi</name>
    <dbReference type="NCBI Taxonomy" id="213"/>
    <lineage>
        <taxon>Bacteria</taxon>
        <taxon>Pseudomonadati</taxon>
        <taxon>Campylobacterota</taxon>
        <taxon>Epsilonproteobacteria</taxon>
        <taxon>Campylobacterales</taxon>
        <taxon>Helicobacteraceae</taxon>
        <taxon>Helicobacter</taxon>
    </lineage>
</organism>
<dbReference type="RefSeq" id="WP_115722180.1">
    <property type="nucleotide sequence ID" value="NZ_UGHX01000001.1"/>
</dbReference>
<accession>A0A377JWU2</accession>
<evidence type="ECO:0000313" key="2">
    <source>
        <dbReference type="Proteomes" id="UP000255103"/>
    </source>
</evidence>
<proteinExistence type="predicted"/>
<dbReference type="EMBL" id="UGHX01000001">
    <property type="protein sequence ID" value="STP11642.1"/>
    <property type="molecule type" value="Genomic_DNA"/>
</dbReference>
<reference evidence="1 2" key="1">
    <citation type="submission" date="2018-06" db="EMBL/GenBank/DDBJ databases">
        <authorList>
            <consortium name="Pathogen Informatics"/>
            <person name="Doyle S."/>
        </authorList>
    </citation>
    <scope>NUCLEOTIDE SEQUENCE [LARGE SCALE GENOMIC DNA]</scope>
    <source>
        <strain evidence="1 2">NCTC12219</strain>
    </source>
</reference>
<dbReference type="AlphaFoldDB" id="A0A377JWU2"/>